<evidence type="ECO:0000259" key="7">
    <source>
        <dbReference type="PROSITE" id="PS50888"/>
    </source>
</evidence>
<evidence type="ECO:0000256" key="1">
    <source>
        <dbReference type="ARBA" id="ARBA00004123"/>
    </source>
</evidence>
<sequence length="470" mass="51705">MTAVACIYRPKMGSPESKGESLPLGPFGYRLDLDANVDDAIRFPPVAPRYESNDWAMPPYANSQPLNDGLFNSFAPDLLGHSTSFGPQFPPGFGSATITGQSPVNYRDSFTFVPDIPNTIPQSQHPPEFQLQPQLQPTPNPTRVQQPRQSLHNQRNLQRLAEQNAHTDAAASLSSLHIRHPRSSQEGTSNSVPQSHPMQGHNPFMPLARYNEAETLFRDMMFGSQGSTSQRTAERPELQWGSDTLFARDQGFVPPQHESSEALEKKRLAAMSGALCRASSNPNTRASSPHMRDEVAISAVSGSTNGNTKVQIHPATSHKKRKSKPKLEEEEEEEDDGDDEEDKVPHPLKSITKKRKSGVELNDLPGSSSSTQEAAGKRRKSGLSQSKPPRENLTEAQKRENHIKSEQKRRLAIKEGFEDLAFIIPSLKNGGYSKSSTLNIAGEWIESLVGGNGTMEEMLLNLNGDEEAGN</sequence>
<dbReference type="InterPro" id="IPR011598">
    <property type="entry name" value="bHLH_dom"/>
</dbReference>
<keyword evidence="9" id="KW-1185">Reference proteome</keyword>
<keyword evidence="3" id="KW-0238">DNA-binding</keyword>
<accession>A0A9W8N865</accession>
<evidence type="ECO:0000313" key="8">
    <source>
        <dbReference type="EMBL" id="KAJ3561956.1"/>
    </source>
</evidence>
<dbReference type="InterPro" id="IPR036638">
    <property type="entry name" value="HLH_DNA-bd_sf"/>
</dbReference>
<comment type="caution">
    <text evidence="8">The sequence shown here is derived from an EMBL/GenBank/DDBJ whole genome shotgun (WGS) entry which is preliminary data.</text>
</comment>
<evidence type="ECO:0000256" key="6">
    <source>
        <dbReference type="SAM" id="MobiDB-lite"/>
    </source>
</evidence>
<reference evidence="8" key="1">
    <citation type="submission" date="2022-07" db="EMBL/GenBank/DDBJ databases">
        <title>Genome Sequence of Xylaria arbuscula.</title>
        <authorList>
            <person name="Buettner E."/>
        </authorList>
    </citation>
    <scope>NUCLEOTIDE SEQUENCE</scope>
    <source>
        <strain evidence="8">VT107</strain>
    </source>
</reference>
<evidence type="ECO:0000256" key="4">
    <source>
        <dbReference type="ARBA" id="ARBA00023163"/>
    </source>
</evidence>
<dbReference type="GO" id="GO:0005634">
    <property type="term" value="C:nucleus"/>
    <property type="evidence" value="ECO:0007669"/>
    <property type="project" value="UniProtKB-SubCell"/>
</dbReference>
<feature type="compositionally biased region" description="Acidic residues" evidence="6">
    <location>
        <begin position="328"/>
        <end position="342"/>
    </location>
</feature>
<dbReference type="PANTHER" id="PTHR15741">
    <property type="entry name" value="BASIC HELIX-LOOP-HELIX ZIP TRANSCRIPTION FACTOR"/>
    <property type="match status" value="1"/>
</dbReference>
<keyword evidence="2" id="KW-0805">Transcription regulation</keyword>
<feature type="compositionally biased region" description="Polar residues" evidence="6">
    <location>
        <begin position="184"/>
        <end position="197"/>
    </location>
</feature>
<dbReference type="Pfam" id="PF00010">
    <property type="entry name" value="HLH"/>
    <property type="match status" value="1"/>
</dbReference>
<feature type="compositionally biased region" description="Polar residues" evidence="6">
    <location>
        <begin position="300"/>
        <end position="310"/>
    </location>
</feature>
<dbReference type="GO" id="GO:0000978">
    <property type="term" value="F:RNA polymerase II cis-regulatory region sequence-specific DNA binding"/>
    <property type="evidence" value="ECO:0007669"/>
    <property type="project" value="TreeGrafter"/>
</dbReference>
<dbReference type="PROSITE" id="PS50888">
    <property type="entry name" value="BHLH"/>
    <property type="match status" value="1"/>
</dbReference>
<gene>
    <name evidence="8" type="ORF">NPX13_g8745</name>
</gene>
<dbReference type="GO" id="GO:0000981">
    <property type="term" value="F:DNA-binding transcription factor activity, RNA polymerase II-specific"/>
    <property type="evidence" value="ECO:0007669"/>
    <property type="project" value="TreeGrafter"/>
</dbReference>
<name>A0A9W8N865_9PEZI</name>
<feature type="region of interest" description="Disordered" evidence="6">
    <location>
        <begin position="176"/>
        <end position="203"/>
    </location>
</feature>
<dbReference type="SUPFAM" id="SSF47459">
    <property type="entry name" value="HLH, helix-loop-helix DNA-binding domain"/>
    <property type="match status" value="1"/>
</dbReference>
<feature type="domain" description="BHLH" evidence="7">
    <location>
        <begin position="397"/>
        <end position="448"/>
    </location>
</feature>
<feature type="compositionally biased region" description="Low complexity" evidence="6">
    <location>
        <begin position="125"/>
        <end position="137"/>
    </location>
</feature>
<dbReference type="Gene3D" id="4.10.280.10">
    <property type="entry name" value="Helix-loop-helix DNA-binding domain"/>
    <property type="match status" value="1"/>
</dbReference>
<dbReference type="AlphaFoldDB" id="A0A9W8N865"/>
<comment type="subcellular location">
    <subcellularLocation>
        <location evidence="1">Nucleus</location>
    </subcellularLocation>
</comment>
<organism evidence="8 9">
    <name type="scientific">Xylaria arbuscula</name>
    <dbReference type="NCBI Taxonomy" id="114810"/>
    <lineage>
        <taxon>Eukaryota</taxon>
        <taxon>Fungi</taxon>
        <taxon>Dikarya</taxon>
        <taxon>Ascomycota</taxon>
        <taxon>Pezizomycotina</taxon>
        <taxon>Sordariomycetes</taxon>
        <taxon>Xylariomycetidae</taxon>
        <taxon>Xylariales</taxon>
        <taxon>Xylariaceae</taxon>
        <taxon>Xylaria</taxon>
    </lineage>
</organism>
<proteinExistence type="predicted"/>
<dbReference type="Proteomes" id="UP001148614">
    <property type="component" value="Unassembled WGS sequence"/>
</dbReference>
<keyword evidence="5" id="KW-0539">Nucleus</keyword>
<feature type="compositionally biased region" description="Basic and acidic residues" evidence="6">
    <location>
        <begin position="388"/>
        <end position="407"/>
    </location>
</feature>
<feature type="region of interest" description="Disordered" evidence="6">
    <location>
        <begin position="299"/>
        <end position="407"/>
    </location>
</feature>
<keyword evidence="4" id="KW-0804">Transcription</keyword>
<feature type="region of interest" description="Disordered" evidence="6">
    <location>
        <begin position="109"/>
        <end position="153"/>
    </location>
</feature>
<dbReference type="GO" id="GO:0046983">
    <property type="term" value="F:protein dimerization activity"/>
    <property type="evidence" value="ECO:0007669"/>
    <property type="project" value="InterPro"/>
</dbReference>
<evidence type="ECO:0000256" key="3">
    <source>
        <dbReference type="ARBA" id="ARBA00023125"/>
    </source>
</evidence>
<protein>
    <recommendedName>
        <fullName evidence="7">BHLH domain-containing protein</fullName>
    </recommendedName>
</protein>
<evidence type="ECO:0000256" key="2">
    <source>
        <dbReference type="ARBA" id="ARBA00023015"/>
    </source>
</evidence>
<feature type="compositionally biased region" description="Polar residues" evidence="6">
    <location>
        <begin position="142"/>
        <end position="153"/>
    </location>
</feature>
<dbReference type="InterPro" id="IPR052207">
    <property type="entry name" value="Max-like/E-box_TFs"/>
</dbReference>
<dbReference type="VEuPathDB" id="FungiDB:F4678DRAFT_34967"/>
<evidence type="ECO:0000256" key="5">
    <source>
        <dbReference type="ARBA" id="ARBA00023242"/>
    </source>
</evidence>
<dbReference type="PANTHER" id="PTHR15741:SF27">
    <property type="entry name" value="TRANSCRIPTION FACTOR AP-4"/>
    <property type="match status" value="1"/>
</dbReference>
<evidence type="ECO:0000313" key="9">
    <source>
        <dbReference type="Proteomes" id="UP001148614"/>
    </source>
</evidence>
<dbReference type="EMBL" id="JANPWZ010001979">
    <property type="protein sequence ID" value="KAJ3561956.1"/>
    <property type="molecule type" value="Genomic_DNA"/>
</dbReference>